<keyword evidence="2" id="KW-0472">Membrane</keyword>
<evidence type="ECO:0000313" key="3">
    <source>
        <dbReference type="EMBL" id="OJD39822.1"/>
    </source>
</evidence>
<name>A0A1J9RE82_9PEZI</name>
<keyword evidence="2" id="KW-1133">Transmembrane helix</keyword>
<feature type="transmembrane region" description="Helical" evidence="2">
    <location>
        <begin position="519"/>
        <end position="545"/>
    </location>
</feature>
<dbReference type="RefSeq" id="XP_020134809.1">
    <property type="nucleotide sequence ID" value="XM_020272443.1"/>
</dbReference>
<dbReference type="PANTHER" id="PTHR37577:SF1">
    <property type="entry name" value="INTEGRAL MEMBRANE PROTEIN"/>
    <property type="match status" value="1"/>
</dbReference>
<feature type="transmembrane region" description="Helical" evidence="2">
    <location>
        <begin position="189"/>
        <end position="208"/>
    </location>
</feature>
<reference evidence="3 4" key="1">
    <citation type="submission" date="2016-10" db="EMBL/GenBank/DDBJ databases">
        <title>Proteomics and genomics reveal pathogen-plant mechanisms compatible with a hemibiotrophic lifestyle of Diplodia corticola.</title>
        <authorList>
            <person name="Fernandes I."/>
            <person name="De Jonge R."/>
            <person name="Van De Peer Y."/>
            <person name="Devreese B."/>
            <person name="Alves A."/>
            <person name="Esteves A.C."/>
        </authorList>
    </citation>
    <scope>NUCLEOTIDE SEQUENCE [LARGE SCALE GENOMIC DNA]</scope>
    <source>
        <strain evidence="3 4">CBS 112549</strain>
    </source>
</reference>
<feature type="transmembrane region" description="Helical" evidence="2">
    <location>
        <begin position="387"/>
        <end position="410"/>
    </location>
</feature>
<dbReference type="GeneID" id="31012702"/>
<dbReference type="OrthoDB" id="5427664at2759"/>
<gene>
    <name evidence="3" type="ORF">BKCO1_2000241</name>
</gene>
<sequence>MSLPYTNDSYDEPFRYCGVTRACGTDNPYDVDIAGIGVLVSFIATAAFSLLAIILGYLCECLPGTETNHVDQAVTVTVTTFVKFCFSPSLSRIKKLRARLSSAHLHHTQFQEELVKQWSTALERFILAMSDQQLVTGIAIMVTIYTKSCDISIYSFQMAGALAWFSSTTHLATLTILTKHFDTHRIARNFRAVMMVAMMFMLAVAQIISNSESVQHSSTDIYFGCALRKSFKLSPIDGYEIANLCLIIAWLILSYASRMISLYSANVKSSYSWPTRQIAFVLGLEIQEPTAEDDSLEKLDKVMQAVDDRLRNGPLGRWSLLRHVCVWIARFFSLAGAIERAFASSFLWHLIWLLFGATFGIGQVISIRKDYTVPYRKDQETETLNKWGFGQILPLVLLALPALMGLEAYFETKEKIERHRKSQRSSAMSSSHKGSRGETEMVATRSPTTTMTTDFSAESTPLPLPHRPTTASGIAAPGSVYDLPLARCMLVFYIAMWLVLSQLVAVSAATNFANLGLMIPLVVVLVIFYLWSVVAFEGPQLLHAVDRKRKERKARYLRDVAG</sequence>
<feature type="compositionally biased region" description="Polar residues" evidence="1">
    <location>
        <begin position="445"/>
        <end position="459"/>
    </location>
</feature>
<keyword evidence="2" id="KW-0812">Transmembrane</keyword>
<feature type="transmembrane region" description="Helical" evidence="2">
    <location>
        <begin position="346"/>
        <end position="367"/>
    </location>
</feature>
<protein>
    <submittedName>
        <fullName evidence="3">Uncharacterized protein</fullName>
    </submittedName>
</protein>
<dbReference type="AlphaFoldDB" id="A0A1J9RE82"/>
<dbReference type="Proteomes" id="UP000183809">
    <property type="component" value="Unassembled WGS sequence"/>
</dbReference>
<organism evidence="3 4">
    <name type="scientific">Diplodia corticola</name>
    <dbReference type="NCBI Taxonomy" id="236234"/>
    <lineage>
        <taxon>Eukaryota</taxon>
        <taxon>Fungi</taxon>
        <taxon>Dikarya</taxon>
        <taxon>Ascomycota</taxon>
        <taxon>Pezizomycotina</taxon>
        <taxon>Dothideomycetes</taxon>
        <taxon>Dothideomycetes incertae sedis</taxon>
        <taxon>Botryosphaeriales</taxon>
        <taxon>Botryosphaeriaceae</taxon>
        <taxon>Diplodia</taxon>
    </lineage>
</organism>
<evidence type="ECO:0000256" key="1">
    <source>
        <dbReference type="SAM" id="MobiDB-lite"/>
    </source>
</evidence>
<feature type="transmembrane region" description="Helical" evidence="2">
    <location>
        <begin position="241"/>
        <end position="260"/>
    </location>
</feature>
<dbReference type="InterPro" id="IPR053018">
    <property type="entry name" value="Elsinochrome_Biosynth-Asso"/>
</dbReference>
<proteinExistence type="predicted"/>
<dbReference type="PANTHER" id="PTHR37577">
    <property type="entry name" value="INTEGRAL MEMBRANE PROTEIN"/>
    <property type="match status" value="1"/>
</dbReference>
<dbReference type="STRING" id="236234.A0A1J9RE82"/>
<feature type="transmembrane region" description="Helical" evidence="2">
    <location>
        <begin position="490"/>
        <end position="513"/>
    </location>
</feature>
<accession>A0A1J9RE82</accession>
<evidence type="ECO:0000313" key="4">
    <source>
        <dbReference type="Proteomes" id="UP000183809"/>
    </source>
</evidence>
<comment type="caution">
    <text evidence="3">The sequence shown here is derived from an EMBL/GenBank/DDBJ whole genome shotgun (WGS) entry which is preliminary data.</text>
</comment>
<feature type="region of interest" description="Disordered" evidence="1">
    <location>
        <begin position="419"/>
        <end position="462"/>
    </location>
</feature>
<evidence type="ECO:0000256" key="2">
    <source>
        <dbReference type="SAM" id="Phobius"/>
    </source>
</evidence>
<dbReference type="EMBL" id="MNUE01000002">
    <property type="protein sequence ID" value="OJD39822.1"/>
    <property type="molecule type" value="Genomic_DNA"/>
</dbReference>
<feature type="transmembrane region" description="Helical" evidence="2">
    <location>
        <begin position="33"/>
        <end position="58"/>
    </location>
</feature>
<keyword evidence="4" id="KW-1185">Reference proteome</keyword>